<feature type="domain" description="PAS" evidence="2">
    <location>
        <begin position="66"/>
        <end position="113"/>
    </location>
</feature>
<keyword evidence="5" id="KW-1185">Reference proteome</keyword>
<dbReference type="SUPFAM" id="SSF55781">
    <property type="entry name" value="GAF domain-like"/>
    <property type="match status" value="1"/>
</dbReference>
<name>A0A8G1A1P7_9EURY</name>
<dbReference type="Pfam" id="PF13188">
    <property type="entry name" value="PAS_8"/>
    <property type="match status" value="2"/>
</dbReference>
<evidence type="ECO:0000313" key="4">
    <source>
        <dbReference type="EMBL" id="QYZ79445.1"/>
    </source>
</evidence>
<evidence type="ECO:0000313" key="5">
    <source>
        <dbReference type="Proteomes" id="UP000826709"/>
    </source>
</evidence>
<organism evidence="4 5">
    <name type="scientific">Methanofollis formosanus</name>
    <dbReference type="NCBI Taxonomy" id="299308"/>
    <lineage>
        <taxon>Archaea</taxon>
        <taxon>Methanobacteriati</taxon>
        <taxon>Methanobacteriota</taxon>
        <taxon>Stenosarchaea group</taxon>
        <taxon>Methanomicrobia</taxon>
        <taxon>Methanomicrobiales</taxon>
        <taxon>Methanomicrobiaceae</taxon>
        <taxon>Methanofollis</taxon>
    </lineage>
</organism>
<dbReference type="SMART" id="SM00086">
    <property type="entry name" value="PAC"/>
    <property type="match status" value="1"/>
</dbReference>
<dbReference type="PANTHER" id="PTHR44757">
    <property type="entry name" value="DIGUANYLATE CYCLASE DGCP"/>
    <property type="match status" value="1"/>
</dbReference>
<feature type="region of interest" description="Disordered" evidence="1">
    <location>
        <begin position="574"/>
        <end position="594"/>
    </location>
</feature>
<dbReference type="InterPro" id="IPR013767">
    <property type="entry name" value="PAS_fold"/>
</dbReference>
<feature type="domain" description="PAC" evidence="3">
    <location>
        <begin position="256"/>
        <end position="308"/>
    </location>
</feature>
<dbReference type="Proteomes" id="UP000826709">
    <property type="component" value="Chromosome"/>
</dbReference>
<sequence>MGEGPEKLREIRRVLRQNPKGLSISDISRKVGLNRNSVAKYLEMLLISGQAEMRTYGAAKVYTASQRLPISALLEYSSDLIVVLDGEGRILQINTPFVTFSGQNREDLLGTDLATSGLPVVTTPMVLSGLDDDLTGEVVVPEVAWGDERIFRAKILPTAFEEGGSGTTIILEDLTEMKKAWKMRTFLANIVESTEDAIIGKDLDGKIVSWNEGAERLYGYMRDEMIGRTLDPLVPPENAAEMDTIQDEVEAGRGIDRLETVRVRKDGSRVDVAISVSPVRDEGGRVVGASTIARDITAQKHFEEEQRRHAEETAVLSKTAMGFVEMEDDDEVFGYIGRQVGKLLPGSTVVVSSYDRDLHAFRIEAVVGPDGEGGPGGELVGTHFPMTVREREKARTRLYEEVEIADHPAAALPGASNGGCMYAPLVCHETFLGDVVVLREGREGKEKGALIEGFMRQAAVALHRRHARLALDRSRQRARTLLNASPDLVVLIDPGGAVLDLNEQAGRIFGQAGKERAVTLHAALDKMREEVLNVGRTARGEVQACGKTFEVSMTPVRAADGRVHEIAVFLREGGAEPERPARARQDPRVSGRAH</sequence>
<dbReference type="KEGG" id="mfk:E2N92_08385"/>
<evidence type="ECO:0000259" key="3">
    <source>
        <dbReference type="PROSITE" id="PS50113"/>
    </source>
</evidence>
<accession>A0A8G1A1P7</accession>
<feature type="domain" description="PAS" evidence="2">
    <location>
        <begin position="474"/>
        <end position="515"/>
    </location>
</feature>
<dbReference type="AlphaFoldDB" id="A0A8G1A1P7"/>
<dbReference type="Pfam" id="PF00989">
    <property type="entry name" value="PAS"/>
    <property type="match status" value="1"/>
</dbReference>
<protein>
    <submittedName>
        <fullName evidence="4">PAS domain S-box protein</fullName>
    </submittedName>
</protein>
<reference evidence="4" key="2">
    <citation type="submission" date="2019-03" db="EMBL/GenBank/DDBJ databases">
        <authorList>
            <person name="Chen S.-C."/>
            <person name="Wu S.-Y."/>
            <person name="Lai M.-C."/>
        </authorList>
    </citation>
    <scope>NUCLEOTIDE SEQUENCE</scope>
    <source>
        <strain evidence="4">ML15</strain>
    </source>
</reference>
<evidence type="ECO:0000256" key="1">
    <source>
        <dbReference type="SAM" id="MobiDB-lite"/>
    </source>
</evidence>
<dbReference type="InterPro" id="IPR052155">
    <property type="entry name" value="Biofilm_reg_signaling"/>
</dbReference>
<dbReference type="InterPro" id="IPR035965">
    <property type="entry name" value="PAS-like_dom_sf"/>
</dbReference>
<proteinExistence type="predicted"/>
<dbReference type="Gene3D" id="3.30.450.20">
    <property type="entry name" value="PAS domain"/>
    <property type="match status" value="3"/>
</dbReference>
<dbReference type="InterPro" id="IPR000700">
    <property type="entry name" value="PAS-assoc_C"/>
</dbReference>
<reference evidence="4" key="1">
    <citation type="journal article" date="2005" name="Int. J. Syst. Evol. Microbiol.">
        <title>Methanofollis formosanus sp. nov., isolated from a fish pond.</title>
        <authorList>
            <person name="Wu S.Y."/>
            <person name="Chen S.C."/>
            <person name="Lai M.C."/>
        </authorList>
    </citation>
    <scope>NUCLEOTIDE SEQUENCE</scope>
    <source>
        <strain evidence="4">ML15</strain>
    </source>
</reference>
<dbReference type="OrthoDB" id="110779at2157"/>
<dbReference type="EMBL" id="CP037968">
    <property type="protein sequence ID" value="QYZ79445.1"/>
    <property type="molecule type" value="Genomic_DNA"/>
</dbReference>
<dbReference type="PANTHER" id="PTHR44757:SF2">
    <property type="entry name" value="BIOFILM ARCHITECTURE MAINTENANCE PROTEIN MBAA"/>
    <property type="match status" value="1"/>
</dbReference>
<dbReference type="NCBIfam" id="TIGR00229">
    <property type="entry name" value="sensory_box"/>
    <property type="match status" value="2"/>
</dbReference>
<dbReference type="InterPro" id="IPR000014">
    <property type="entry name" value="PAS"/>
</dbReference>
<dbReference type="GO" id="GO:0006355">
    <property type="term" value="P:regulation of DNA-templated transcription"/>
    <property type="evidence" value="ECO:0007669"/>
    <property type="project" value="InterPro"/>
</dbReference>
<feature type="domain" description="PAS" evidence="2">
    <location>
        <begin position="183"/>
        <end position="253"/>
    </location>
</feature>
<gene>
    <name evidence="4" type="ORF">E2N92_08385</name>
</gene>
<dbReference type="InterPro" id="IPR001610">
    <property type="entry name" value="PAC"/>
</dbReference>
<evidence type="ECO:0000259" key="2">
    <source>
        <dbReference type="PROSITE" id="PS50112"/>
    </source>
</evidence>
<dbReference type="RefSeq" id="WP_220680751.1">
    <property type="nucleotide sequence ID" value="NZ_CP037968.1"/>
</dbReference>
<dbReference type="PROSITE" id="PS50112">
    <property type="entry name" value="PAS"/>
    <property type="match status" value="3"/>
</dbReference>
<dbReference type="CDD" id="cd00130">
    <property type="entry name" value="PAS"/>
    <property type="match status" value="2"/>
</dbReference>
<dbReference type="SUPFAM" id="SSF55785">
    <property type="entry name" value="PYP-like sensor domain (PAS domain)"/>
    <property type="match status" value="3"/>
</dbReference>
<dbReference type="SMART" id="SM00091">
    <property type="entry name" value="PAS"/>
    <property type="match status" value="3"/>
</dbReference>
<dbReference type="PROSITE" id="PS50113">
    <property type="entry name" value="PAC"/>
    <property type="match status" value="1"/>
</dbReference>